<dbReference type="GO" id="GO:0005829">
    <property type="term" value="C:cytosol"/>
    <property type="evidence" value="ECO:0007669"/>
    <property type="project" value="TreeGrafter"/>
</dbReference>
<comment type="catalytic activity">
    <reaction evidence="8">
        <text>ATP + H2O = ADP + phosphate + H(+)</text>
        <dbReference type="Rhea" id="RHEA:13065"/>
        <dbReference type="ChEBI" id="CHEBI:15377"/>
        <dbReference type="ChEBI" id="CHEBI:15378"/>
        <dbReference type="ChEBI" id="CHEBI:30616"/>
        <dbReference type="ChEBI" id="CHEBI:43474"/>
        <dbReference type="ChEBI" id="CHEBI:456216"/>
        <dbReference type="EC" id="5.6.2.4"/>
    </reaction>
</comment>
<evidence type="ECO:0000256" key="1">
    <source>
        <dbReference type="ARBA" id="ARBA00022741"/>
    </source>
</evidence>
<evidence type="ECO:0000256" key="3">
    <source>
        <dbReference type="ARBA" id="ARBA00022806"/>
    </source>
</evidence>
<evidence type="ECO:0000256" key="8">
    <source>
        <dbReference type="ARBA" id="ARBA00048988"/>
    </source>
</evidence>
<dbReference type="AlphaFoldDB" id="A0A9X2UAA3"/>
<evidence type="ECO:0000256" key="2">
    <source>
        <dbReference type="ARBA" id="ARBA00022801"/>
    </source>
</evidence>
<dbReference type="GO" id="GO:0003677">
    <property type="term" value="F:DNA binding"/>
    <property type="evidence" value="ECO:0007669"/>
    <property type="project" value="InterPro"/>
</dbReference>
<name>A0A9X2UAA3_9BACT</name>
<dbReference type="Pfam" id="PF13361">
    <property type="entry name" value="UvrD_C"/>
    <property type="match status" value="1"/>
</dbReference>
<organism evidence="11 12">
    <name type="scientific">Salinibacter ruber</name>
    <dbReference type="NCBI Taxonomy" id="146919"/>
    <lineage>
        <taxon>Bacteria</taxon>
        <taxon>Pseudomonadati</taxon>
        <taxon>Rhodothermota</taxon>
        <taxon>Rhodothermia</taxon>
        <taxon>Rhodothermales</taxon>
        <taxon>Salinibacteraceae</taxon>
        <taxon>Salinibacter</taxon>
    </lineage>
</organism>
<reference evidence="11" key="1">
    <citation type="submission" date="2022-08" db="EMBL/GenBank/DDBJ databases">
        <title>Genomic Encyclopedia of Type Strains, Phase V (KMG-V): Genome sequencing to study the core and pangenomes of soil and plant-associated prokaryotes.</title>
        <authorList>
            <person name="Whitman W."/>
        </authorList>
    </citation>
    <scope>NUCLEOTIDE SEQUENCE</scope>
    <source>
        <strain evidence="11">SP2017</strain>
    </source>
</reference>
<dbReference type="InterPro" id="IPR014016">
    <property type="entry name" value="UvrD-like_ATP-bd"/>
</dbReference>
<keyword evidence="11" id="KW-0255">Endonuclease</keyword>
<evidence type="ECO:0000313" key="12">
    <source>
        <dbReference type="Proteomes" id="UP001155010"/>
    </source>
</evidence>
<dbReference type="PANTHER" id="PTHR11070">
    <property type="entry name" value="UVRD / RECB / PCRA DNA HELICASE FAMILY MEMBER"/>
    <property type="match status" value="1"/>
</dbReference>
<dbReference type="EC" id="5.6.2.4" evidence="7"/>
<dbReference type="Gene3D" id="3.40.50.300">
    <property type="entry name" value="P-loop containing nucleotide triphosphate hydrolases"/>
    <property type="match status" value="2"/>
</dbReference>
<comment type="catalytic activity">
    <reaction evidence="6">
        <text>Couples ATP hydrolysis with the unwinding of duplex DNA by translocating in the 3'-5' direction.</text>
        <dbReference type="EC" id="5.6.2.4"/>
    </reaction>
</comment>
<dbReference type="Pfam" id="PF00580">
    <property type="entry name" value="UvrD-helicase"/>
    <property type="match status" value="1"/>
</dbReference>
<dbReference type="Proteomes" id="UP001155010">
    <property type="component" value="Unassembled WGS sequence"/>
</dbReference>
<dbReference type="SUPFAM" id="SSF52540">
    <property type="entry name" value="P-loop containing nucleoside triphosphate hydrolases"/>
    <property type="match status" value="1"/>
</dbReference>
<accession>A0A9X2UAA3</accession>
<dbReference type="InterPro" id="IPR014017">
    <property type="entry name" value="DNA_helicase_UvrD-like_C"/>
</dbReference>
<dbReference type="RefSeq" id="WP_259082275.1">
    <property type="nucleotide sequence ID" value="NZ_JANUBA010000007.1"/>
</dbReference>
<gene>
    <name evidence="11" type="ORF">GGP83_002752</name>
</gene>
<dbReference type="PROSITE" id="PS51198">
    <property type="entry name" value="UVRD_HELICASE_ATP_BIND"/>
    <property type="match status" value="1"/>
</dbReference>
<dbReference type="InterPro" id="IPR000212">
    <property type="entry name" value="DNA_helicase_UvrD/REP"/>
</dbReference>
<dbReference type="GO" id="GO:0000725">
    <property type="term" value="P:recombinational repair"/>
    <property type="evidence" value="ECO:0007669"/>
    <property type="project" value="TreeGrafter"/>
</dbReference>
<keyword evidence="4 9" id="KW-0067">ATP-binding</keyword>
<dbReference type="InterPro" id="IPR027417">
    <property type="entry name" value="P-loop_NTPase"/>
</dbReference>
<keyword evidence="5" id="KW-0413">Isomerase</keyword>
<dbReference type="PANTHER" id="PTHR11070:SF45">
    <property type="entry name" value="DNA 3'-5' HELICASE"/>
    <property type="match status" value="1"/>
</dbReference>
<evidence type="ECO:0000256" key="6">
    <source>
        <dbReference type="ARBA" id="ARBA00034617"/>
    </source>
</evidence>
<evidence type="ECO:0000256" key="7">
    <source>
        <dbReference type="ARBA" id="ARBA00034808"/>
    </source>
</evidence>
<evidence type="ECO:0000256" key="9">
    <source>
        <dbReference type="PROSITE-ProRule" id="PRU00560"/>
    </source>
</evidence>
<protein>
    <recommendedName>
        <fullName evidence="7">DNA 3'-5' helicase</fullName>
        <ecNumber evidence="7">5.6.2.4</ecNumber>
    </recommendedName>
</protein>
<keyword evidence="3 9" id="KW-0347">Helicase</keyword>
<keyword evidence="1 9" id="KW-0547">Nucleotide-binding</keyword>
<dbReference type="GO" id="GO:0004519">
    <property type="term" value="F:endonuclease activity"/>
    <property type="evidence" value="ECO:0007669"/>
    <property type="project" value="UniProtKB-KW"/>
</dbReference>
<dbReference type="Gene3D" id="3.30.2310.20">
    <property type="entry name" value="RelE-like"/>
    <property type="match status" value="1"/>
</dbReference>
<dbReference type="GO" id="GO:0043138">
    <property type="term" value="F:3'-5' DNA helicase activity"/>
    <property type="evidence" value="ECO:0007669"/>
    <property type="project" value="UniProtKB-EC"/>
</dbReference>
<evidence type="ECO:0000259" key="10">
    <source>
        <dbReference type="PROSITE" id="PS51198"/>
    </source>
</evidence>
<sequence length="714" mass="81724">MPDVKVAVSDQFLEAFSQVPKNKQKKVRRFMTKFRQDPTLPGINYETIEGAKDPKLRSVRVDQSYRGIVMAPDEGNVYMLLWVDKHDDAYQWARNRIVQIHPETGSLQVIPMEEGEVPVSNGESADTGEEEEEGEDLFAEHRDRELTRLGVPNELMPLVRSIRTEEQLDDLQQYLPEEAYEALFLLAAGYTQREVDNELAYSRQQEDVDTDDYQAALERPNSQRRFAVVEDDEEMERMLEAPLEKWRVFLHPTQRRLVTMHANGPVRVLGGAGTGKTVVAMHRAVWLAENFFTEASDQLLFTTFTRNLAADIKENLRLIGSLSVLERIEVVNLDAWISRFLGQQDYEYTIDYRGEAEDLWEKALMMAPEGRDRTFLRNEWEQVIQPNGIRSEKGYMRVSRIGRGTPLQRSARAEVWPVFDEYQSLLDEHKLRERPGALRDARRILEDEGDILPYRAILVDEAQDMGKQAFKLIRQMIPGGDQENDIFIVGDAHQRIYDRQVVLKHCGINIVGRGRKLRVNYRTTEENRQWAVGLLEGAEYDDLDGGTDDQEVYKSLMQGEEPRVEAFDTFQDEAEAIGEYLQQRKNDGQPLRDTCIIARTKSLLDNYSGALRAADLSTYTIQKDRAEDRSASGVRLATMHRAKGLEFERVIIAGVTEGMVPLDKALAGAEDEATRELIRKRERSLLYVSVTRAKREVIVTTHDTPSPWLPGVGG</sequence>
<evidence type="ECO:0000256" key="4">
    <source>
        <dbReference type="ARBA" id="ARBA00022840"/>
    </source>
</evidence>
<proteinExistence type="predicted"/>
<comment type="caution">
    <text evidence="11">The sequence shown here is derived from an EMBL/GenBank/DDBJ whole genome shotgun (WGS) entry which is preliminary data.</text>
</comment>
<keyword evidence="2 9" id="KW-0378">Hydrolase</keyword>
<feature type="domain" description="UvrD-like helicase ATP-binding" evidence="10">
    <location>
        <begin position="249"/>
        <end position="531"/>
    </location>
</feature>
<evidence type="ECO:0000256" key="5">
    <source>
        <dbReference type="ARBA" id="ARBA00023235"/>
    </source>
</evidence>
<dbReference type="InterPro" id="IPR035093">
    <property type="entry name" value="RelE/ParE_toxin_dom_sf"/>
</dbReference>
<dbReference type="GO" id="GO:0005524">
    <property type="term" value="F:ATP binding"/>
    <property type="evidence" value="ECO:0007669"/>
    <property type="project" value="UniProtKB-UniRule"/>
</dbReference>
<keyword evidence="11" id="KW-0540">Nuclease</keyword>
<dbReference type="GO" id="GO:0016787">
    <property type="term" value="F:hydrolase activity"/>
    <property type="evidence" value="ECO:0007669"/>
    <property type="project" value="UniProtKB-UniRule"/>
</dbReference>
<feature type="binding site" evidence="9">
    <location>
        <begin position="270"/>
        <end position="277"/>
    </location>
    <ligand>
        <name>ATP</name>
        <dbReference type="ChEBI" id="CHEBI:30616"/>
    </ligand>
</feature>
<dbReference type="SUPFAM" id="SSF143011">
    <property type="entry name" value="RelE-like"/>
    <property type="match status" value="1"/>
</dbReference>
<dbReference type="EMBL" id="JANUBB010000012">
    <property type="protein sequence ID" value="MCS3952779.1"/>
    <property type="molecule type" value="Genomic_DNA"/>
</dbReference>
<evidence type="ECO:0000313" key="11">
    <source>
        <dbReference type="EMBL" id="MCS3952779.1"/>
    </source>
</evidence>